<reference evidence="5 6" key="1">
    <citation type="submission" date="2021-03" db="EMBL/GenBank/DDBJ databases">
        <title>Genomic Encyclopedia of Type Strains, Phase IV (KMG-IV): sequencing the most valuable type-strain genomes for metagenomic binning, comparative biology and taxonomic classification.</title>
        <authorList>
            <person name="Goeker M."/>
        </authorList>
    </citation>
    <scope>NUCLEOTIDE SEQUENCE [LARGE SCALE GENOMIC DNA]</scope>
    <source>
        <strain evidence="5 6">DSM 28783</strain>
    </source>
</reference>
<dbReference type="Gene3D" id="3.40.50.1450">
    <property type="entry name" value="HybD-like"/>
    <property type="match status" value="1"/>
</dbReference>
<dbReference type="GO" id="GO:0008233">
    <property type="term" value="F:peptidase activity"/>
    <property type="evidence" value="ECO:0007669"/>
    <property type="project" value="UniProtKB-KW"/>
</dbReference>
<comment type="similarity">
    <text evidence="1">Belongs to the peptidase A31 family.</text>
</comment>
<protein>
    <submittedName>
        <fullName evidence="5">Hydrogenase maturation protease</fullName>
        <ecNumber evidence="5">3.4.23.-</ecNumber>
    </submittedName>
</protein>
<accession>A0ABS4KNS9</accession>
<comment type="caution">
    <text evidence="5">The sequence shown here is derived from an EMBL/GenBank/DDBJ whole genome shotgun (WGS) entry which is preliminary data.</text>
</comment>
<keyword evidence="6" id="KW-1185">Reference proteome</keyword>
<dbReference type="CDD" id="cd00518">
    <property type="entry name" value="H2MP"/>
    <property type="match status" value="1"/>
</dbReference>
<keyword evidence="2 5" id="KW-0645">Protease</keyword>
<dbReference type="EMBL" id="JAGGLM010000001">
    <property type="protein sequence ID" value="MBP2031696.1"/>
    <property type="molecule type" value="Genomic_DNA"/>
</dbReference>
<dbReference type="EC" id="3.4.23.-" evidence="5"/>
<dbReference type="Proteomes" id="UP001519307">
    <property type="component" value="Unassembled WGS sequence"/>
</dbReference>
<sequence length="142" mass="16076">MEDDGIGIKVAERIKGSLVRNNIEVIIGETDFQYCISLIENGDFVFILDAVCYNKSPGEITITNLEEYKCKKKYYTQHSCNVIDLIKLYYKSIRGFVIGIEVGSVSFKLGLSQQLEDKIDIISKEVLEDILLKVNSKDLEGK</sequence>
<keyword evidence="4 5" id="KW-0378">Hydrolase</keyword>
<dbReference type="InterPro" id="IPR023430">
    <property type="entry name" value="Pept_HybD-like_dom_sf"/>
</dbReference>
<dbReference type="SUPFAM" id="SSF53163">
    <property type="entry name" value="HybD-like"/>
    <property type="match status" value="1"/>
</dbReference>
<dbReference type="PANTHER" id="PTHR30302">
    <property type="entry name" value="HYDROGENASE 1 MATURATION PROTEASE"/>
    <property type="match status" value="1"/>
</dbReference>
<proteinExistence type="inferred from homology"/>
<evidence type="ECO:0000256" key="4">
    <source>
        <dbReference type="ARBA" id="ARBA00022801"/>
    </source>
</evidence>
<evidence type="ECO:0000256" key="1">
    <source>
        <dbReference type="ARBA" id="ARBA00006814"/>
    </source>
</evidence>
<gene>
    <name evidence="5" type="ORF">J2Z42_000361</name>
</gene>
<evidence type="ECO:0000313" key="5">
    <source>
        <dbReference type="EMBL" id="MBP2031696.1"/>
    </source>
</evidence>
<dbReference type="InterPro" id="IPR000671">
    <property type="entry name" value="Peptidase_A31"/>
</dbReference>
<name>A0ABS4KNS9_9CLOT</name>
<evidence type="ECO:0000256" key="2">
    <source>
        <dbReference type="ARBA" id="ARBA00022670"/>
    </source>
</evidence>
<dbReference type="PANTHER" id="PTHR30302:SF1">
    <property type="entry name" value="HYDROGENASE 2 MATURATION PROTEASE"/>
    <property type="match status" value="1"/>
</dbReference>
<evidence type="ECO:0000256" key="3">
    <source>
        <dbReference type="ARBA" id="ARBA00022750"/>
    </source>
</evidence>
<organism evidence="5 6">
    <name type="scientific">Clostridium algifaecis</name>
    <dbReference type="NCBI Taxonomy" id="1472040"/>
    <lineage>
        <taxon>Bacteria</taxon>
        <taxon>Bacillati</taxon>
        <taxon>Bacillota</taxon>
        <taxon>Clostridia</taxon>
        <taxon>Eubacteriales</taxon>
        <taxon>Clostridiaceae</taxon>
        <taxon>Clostridium</taxon>
    </lineage>
</organism>
<dbReference type="NCBIfam" id="TIGR00072">
    <property type="entry name" value="hydrog_prot"/>
    <property type="match status" value="1"/>
</dbReference>
<dbReference type="PRINTS" id="PR00446">
    <property type="entry name" value="HYDRGNUPTAKE"/>
</dbReference>
<evidence type="ECO:0000313" key="6">
    <source>
        <dbReference type="Proteomes" id="UP001519307"/>
    </source>
</evidence>
<dbReference type="Pfam" id="PF01750">
    <property type="entry name" value="HycI"/>
    <property type="match status" value="1"/>
</dbReference>
<dbReference type="GO" id="GO:0006508">
    <property type="term" value="P:proteolysis"/>
    <property type="evidence" value="ECO:0007669"/>
    <property type="project" value="UniProtKB-KW"/>
</dbReference>
<keyword evidence="3" id="KW-0064">Aspartyl protease</keyword>